<proteinExistence type="predicted"/>
<dbReference type="Gene3D" id="1.20.1080.10">
    <property type="entry name" value="Glycerol uptake facilitator protein"/>
    <property type="match status" value="1"/>
</dbReference>
<evidence type="ECO:0000256" key="2">
    <source>
        <dbReference type="ARBA" id="ARBA00022692"/>
    </source>
</evidence>
<dbReference type="InterPro" id="IPR000292">
    <property type="entry name" value="For/NO2_transpt"/>
</dbReference>
<evidence type="ECO:0000256" key="5">
    <source>
        <dbReference type="SAM" id="Phobius"/>
    </source>
</evidence>
<name>A0A6J4PRN5_9ACTN</name>
<dbReference type="AlphaFoldDB" id="A0A6J4PRN5"/>
<dbReference type="GO" id="GO:0005886">
    <property type="term" value="C:plasma membrane"/>
    <property type="evidence" value="ECO:0007669"/>
    <property type="project" value="TreeGrafter"/>
</dbReference>
<keyword evidence="4 5" id="KW-0472">Membrane</keyword>
<keyword evidence="2 5" id="KW-0812">Transmembrane</keyword>
<dbReference type="Pfam" id="PF01226">
    <property type="entry name" value="Form_Nir_trans"/>
    <property type="match status" value="1"/>
</dbReference>
<feature type="transmembrane region" description="Helical" evidence="5">
    <location>
        <begin position="180"/>
        <end position="203"/>
    </location>
</feature>
<organism evidence="6">
    <name type="scientific">uncultured Rubrobacteraceae bacterium</name>
    <dbReference type="NCBI Taxonomy" id="349277"/>
    <lineage>
        <taxon>Bacteria</taxon>
        <taxon>Bacillati</taxon>
        <taxon>Actinomycetota</taxon>
        <taxon>Rubrobacteria</taxon>
        <taxon>Rubrobacterales</taxon>
        <taxon>Rubrobacteraceae</taxon>
        <taxon>environmental samples</taxon>
    </lineage>
</organism>
<gene>
    <name evidence="6" type="ORF">AVDCRST_MAG01-01-2462</name>
</gene>
<reference evidence="6" key="1">
    <citation type="submission" date="2020-02" db="EMBL/GenBank/DDBJ databases">
        <authorList>
            <person name="Meier V. D."/>
        </authorList>
    </citation>
    <scope>NUCLEOTIDE SEQUENCE</scope>
    <source>
        <strain evidence="6">AVDCRST_MAG01</strain>
    </source>
</reference>
<accession>A0A6J4PRN5</accession>
<protein>
    <submittedName>
        <fullName evidence="6">Uncharacterized protein</fullName>
    </submittedName>
</protein>
<dbReference type="PANTHER" id="PTHR30520:SF2">
    <property type="entry name" value="INNER MEMBRANE PROTEIN YFDC"/>
    <property type="match status" value="1"/>
</dbReference>
<dbReference type="PANTHER" id="PTHR30520">
    <property type="entry name" value="FORMATE TRANSPORTER-RELATED"/>
    <property type="match status" value="1"/>
</dbReference>
<comment type="subcellular location">
    <subcellularLocation>
        <location evidence="1">Membrane</location>
        <topology evidence="1">Multi-pass membrane protein</topology>
    </subcellularLocation>
</comment>
<evidence type="ECO:0000256" key="4">
    <source>
        <dbReference type="ARBA" id="ARBA00023136"/>
    </source>
</evidence>
<feature type="transmembrane region" description="Helical" evidence="5">
    <location>
        <begin position="223"/>
        <end position="244"/>
    </location>
</feature>
<feature type="transmembrane region" description="Helical" evidence="5">
    <location>
        <begin position="27"/>
        <end position="50"/>
    </location>
</feature>
<dbReference type="EMBL" id="CADCUW010000337">
    <property type="protein sequence ID" value="CAA9423987.1"/>
    <property type="molecule type" value="Genomic_DNA"/>
</dbReference>
<evidence type="ECO:0000256" key="3">
    <source>
        <dbReference type="ARBA" id="ARBA00022989"/>
    </source>
</evidence>
<dbReference type="GO" id="GO:0015499">
    <property type="term" value="F:formate transmembrane transporter activity"/>
    <property type="evidence" value="ECO:0007669"/>
    <property type="project" value="TreeGrafter"/>
</dbReference>
<feature type="transmembrane region" description="Helical" evidence="5">
    <location>
        <begin position="104"/>
        <end position="128"/>
    </location>
</feature>
<dbReference type="InterPro" id="IPR023271">
    <property type="entry name" value="Aquaporin-like"/>
</dbReference>
<evidence type="ECO:0000256" key="1">
    <source>
        <dbReference type="ARBA" id="ARBA00004141"/>
    </source>
</evidence>
<feature type="transmembrane region" description="Helical" evidence="5">
    <location>
        <begin position="56"/>
        <end position="74"/>
    </location>
</feature>
<evidence type="ECO:0000313" key="6">
    <source>
        <dbReference type="EMBL" id="CAA9423987.1"/>
    </source>
</evidence>
<sequence length="264" mass="27521">MADTKNAGEILEAVVEDGRRELDRASLGLAVSGVAAGLNISFSAVALAVVGALTGGVGLAAYLAYPLGFLIVILGKAQLYTENTVTPVTVALTDPRTVPNMMRLWAVVFVANVLGAMLFSAAVVYGHILEPGALRILFEEVAHKAEYGFGTVFLKAIFGGWLVAMIAWLVAASKDTISQVFFVFSLAFLIPAAGLTHCIAGSSEFLISVFSGEQTWGVYLGGFLVPTTLGNTVGGVILVALLNYGQVMGSRAKTSLSGVTDRGD</sequence>
<keyword evidence="3 5" id="KW-1133">Transmembrane helix</keyword>
<feature type="transmembrane region" description="Helical" evidence="5">
    <location>
        <begin position="148"/>
        <end position="171"/>
    </location>
</feature>